<sequence length="261" mass="28151">MGLAIAQVFAAQGYAVVIMSRNKQRLAGWAEELDQTARSKLQSEGQLAPKEEQLAAAVSCDVLDTDSVKAGMAEALRLFPTRRLGTAIYNASVRKKAPFIEQTEQQVKDSLQASVVSAFAFLQATVREMIKPAADTSSGNQERKGPIGGNILVTGATSATRGREGFAAFSSGKTGLRRLCEVAAREHGPDGVHVAHVFVDGLIDSDTARKFLGFDTSKGERFADGTVVLPSEAAKSYLFLAQQQRAAWTFEMDLRPAKEHF</sequence>
<dbReference type="Pfam" id="PF00106">
    <property type="entry name" value="adh_short"/>
    <property type="match status" value="1"/>
</dbReference>
<protein>
    <submittedName>
        <fullName evidence="1">NAD(P)-binding protein</fullName>
    </submittedName>
</protein>
<dbReference type="Gene3D" id="3.40.50.720">
    <property type="entry name" value="NAD(P)-binding Rossmann-like Domain"/>
    <property type="match status" value="1"/>
</dbReference>
<dbReference type="Proteomes" id="UP000245884">
    <property type="component" value="Unassembled WGS sequence"/>
</dbReference>
<dbReference type="EMBL" id="KZ819669">
    <property type="protein sequence ID" value="PWN27092.1"/>
    <property type="molecule type" value="Genomic_DNA"/>
</dbReference>
<name>A0A316UP67_9BASI</name>
<dbReference type="OrthoDB" id="5399006at2759"/>
<dbReference type="RefSeq" id="XP_025361704.1">
    <property type="nucleotide sequence ID" value="XM_025504752.1"/>
</dbReference>
<evidence type="ECO:0000313" key="1">
    <source>
        <dbReference type="EMBL" id="PWN27092.1"/>
    </source>
</evidence>
<accession>A0A316UP67</accession>
<dbReference type="InterPro" id="IPR036291">
    <property type="entry name" value="NAD(P)-bd_dom_sf"/>
</dbReference>
<dbReference type="InterPro" id="IPR002347">
    <property type="entry name" value="SDR_fam"/>
</dbReference>
<dbReference type="SUPFAM" id="SSF51735">
    <property type="entry name" value="NAD(P)-binding Rossmann-fold domains"/>
    <property type="match status" value="1"/>
</dbReference>
<dbReference type="STRING" id="1569628.A0A316UP67"/>
<dbReference type="AlphaFoldDB" id="A0A316UP67"/>
<evidence type="ECO:0000313" key="2">
    <source>
        <dbReference type="Proteomes" id="UP000245884"/>
    </source>
</evidence>
<dbReference type="PANTHER" id="PTHR43431">
    <property type="entry name" value="OXIDOREDUCTASE, SHORT CHAIN DEHYDROGENASE/REDUCTASE FAMILY (AFU_ORTHOLOGUE AFUA_5G14000)"/>
    <property type="match status" value="1"/>
</dbReference>
<keyword evidence="2" id="KW-1185">Reference proteome</keyword>
<organism evidence="1 2">
    <name type="scientific">Jaminaea rosea</name>
    <dbReference type="NCBI Taxonomy" id="1569628"/>
    <lineage>
        <taxon>Eukaryota</taxon>
        <taxon>Fungi</taxon>
        <taxon>Dikarya</taxon>
        <taxon>Basidiomycota</taxon>
        <taxon>Ustilaginomycotina</taxon>
        <taxon>Exobasidiomycetes</taxon>
        <taxon>Microstromatales</taxon>
        <taxon>Microstromatales incertae sedis</taxon>
        <taxon>Jaminaea</taxon>
    </lineage>
</organism>
<dbReference type="PANTHER" id="PTHR43431:SF7">
    <property type="entry name" value="OXIDOREDUCTASE, SHORT CHAIN DEHYDROGENASE_REDUCTASE FAMILY (AFU_ORTHOLOGUE AFUA_5G14000)"/>
    <property type="match status" value="1"/>
</dbReference>
<reference evidence="1 2" key="1">
    <citation type="journal article" date="2018" name="Mol. Biol. Evol.">
        <title>Broad Genomic Sampling Reveals a Smut Pathogenic Ancestry of the Fungal Clade Ustilaginomycotina.</title>
        <authorList>
            <person name="Kijpornyongpan T."/>
            <person name="Mondo S.J."/>
            <person name="Barry K."/>
            <person name="Sandor L."/>
            <person name="Lee J."/>
            <person name="Lipzen A."/>
            <person name="Pangilinan J."/>
            <person name="LaButti K."/>
            <person name="Hainaut M."/>
            <person name="Henrissat B."/>
            <person name="Grigoriev I.V."/>
            <person name="Spatafora J.W."/>
            <person name="Aime M.C."/>
        </authorList>
    </citation>
    <scope>NUCLEOTIDE SEQUENCE [LARGE SCALE GENOMIC DNA]</scope>
    <source>
        <strain evidence="1 2">MCA 5214</strain>
    </source>
</reference>
<dbReference type="GeneID" id="37026575"/>
<proteinExistence type="predicted"/>
<gene>
    <name evidence="1" type="ORF">BDZ90DRAFT_227357</name>
</gene>